<organism evidence="6 7">
    <name type="scientific">Exidia glandulosa HHB12029</name>
    <dbReference type="NCBI Taxonomy" id="1314781"/>
    <lineage>
        <taxon>Eukaryota</taxon>
        <taxon>Fungi</taxon>
        <taxon>Dikarya</taxon>
        <taxon>Basidiomycota</taxon>
        <taxon>Agaricomycotina</taxon>
        <taxon>Agaricomycetes</taxon>
        <taxon>Auriculariales</taxon>
        <taxon>Exidiaceae</taxon>
        <taxon>Exidia</taxon>
    </lineage>
</organism>
<dbReference type="GO" id="GO:0046872">
    <property type="term" value="F:metal ion binding"/>
    <property type="evidence" value="ECO:0007669"/>
    <property type="project" value="UniProtKB-KW"/>
</dbReference>
<reference evidence="6 7" key="1">
    <citation type="journal article" date="2016" name="Mol. Biol. Evol.">
        <title>Comparative Genomics of Early-Diverging Mushroom-Forming Fungi Provides Insights into the Origins of Lignocellulose Decay Capabilities.</title>
        <authorList>
            <person name="Nagy L.G."/>
            <person name="Riley R."/>
            <person name="Tritt A."/>
            <person name="Adam C."/>
            <person name="Daum C."/>
            <person name="Floudas D."/>
            <person name="Sun H."/>
            <person name="Yadav J.S."/>
            <person name="Pangilinan J."/>
            <person name="Larsson K.H."/>
            <person name="Matsuura K."/>
            <person name="Barry K."/>
            <person name="Labutti K."/>
            <person name="Kuo R."/>
            <person name="Ohm R.A."/>
            <person name="Bhattacharya S.S."/>
            <person name="Shirouzu T."/>
            <person name="Yoshinaga Y."/>
            <person name="Martin F.M."/>
            <person name="Grigoriev I.V."/>
            <person name="Hibbett D.S."/>
        </authorList>
    </citation>
    <scope>NUCLEOTIDE SEQUENCE [LARGE SCALE GENOMIC DNA]</scope>
    <source>
        <strain evidence="6 7">HHB12029</strain>
    </source>
</reference>
<dbReference type="STRING" id="1314781.A0A165I804"/>
<dbReference type="InParanoid" id="A0A165I804"/>
<sequence length="642" mass="71169">MPGPLVQSPSEPVSLLNLDLDMPLKQRPRSADIGGLALAMRGEGSGTGWGGWDTAQLENTSFAEILGAMHTETNRVLDLPVNLPWSVLPTAERHAELVAALDSWDFEPRALTDDEVLYCAELLFESLLRIEGMQTDVGVSINQLRPFLRQLSSIYRPANQYHNFRHALDVLQATFTFLSRARILPRLSVLELYPKDRCWKRDRAPGMLNETLRNVDLFILYIVSIGHDVGHPGLSNMFLKNADTPLAQVYAGQSPLERMHCFFLAQLMRRHGMSRLLSEDGVHSSDLRHLLVQTLLVTDLRLHFDWMARFRRLGDPAVCAATPEKERRVLLCQALLKSADISNPLRPYPSAQHWSNVLHEEWTSQAGLEVYLEQPVSMAASAGDERKQADVQIAFIDTFAQPLFTAVSDVVPEMKEFAQQCAENRKTWVLRSSAAPPTSPNPSSPSTLPLPPRIDTEVDTSSYDGWFRSVFPLSLPPSLLQTDSRGDLIPTPASASKRFSIACALDLDQTPKFPNPAAFRVQPALGPRPSVVSDGAWSERPPTPAFSYGRSPAHSLASTDTASSALRSPGQSSRSSLASVIPMSMSPLNINMDMNMMKDRDDELSPSLRRPSGVMIVRSAFKAACRTPKINVGQWLRPGHRS</sequence>
<feature type="domain" description="PDEase" evidence="5">
    <location>
        <begin position="72"/>
        <end position="435"/>
    </location>
</feature>
<dbReference type="AlphaFoldDB" id="A0A165I804"/>
<dbReference type="Proteomes" id="UP000077266">
    <property type="component" value="Unassembled WGS sequence"/>
</dbReference>
<evidence type="ECO:0000256" key="2">
    <source>
        <dbReference type="ARBA" id="ARBA00022801"/>
    </source>
</evidence>
<dbReference type="InterPro" id="IPR002073">
    <property type="entry name" value="PDEase_catalytic_dom"/>
</dbReference>
<feature type="compositionally biased region" description="Polar residues" evidence="4">
    <location>
        <begin position="569"/>
        <end position="578"/>
    </location>
</feature>
<proteinExistence type="inferred from homology"/>
<evidence type="ECO:0000256" key="3">
    <source>
        <dbReference type="RuleBase" id="RU363067"/>
    </source>
</evidence>
<feature type="region of interest" description="Disordered" evidence="4">
    <location>
        <begin position="432"/>
        <end position="455"/>
    </location>
</feature>
<dbReference type="GO" id="GO:0007165">
    <property type="term" value="P:signal transduction"/>
    <property type="evidence" value="ECO:0007669"/>
    <property type="project" value="InterPro"/>
</dbReference>
<keyword evidence="2 3" id="KW-0378">Hydrolase</keyword>
<accession>A0A165I804</accession>
<comment type="cofactor">
    <cofactor evidence="3">
        <name>a divalent metal cation</name>
        <dbReference type="ChEBI" id="CHEBI:60240"/>
    </cofactor>
    <text evidence="3">Binds 2 divalent metal cations per subunit. Site 1 may preferentially bind zinc ions, while site 2 has a preference for magnesium and/or manganese ions.</text>
</comment>
<dbReference type="PANTHER" id="PTHR11347">
    <property type="entry name" value="CYCLIC NUCLEOTIDE PHOSPHODIESTERASE"/>
    <property type="match status" value="1"/>
</dbReference>
<dbReference type="PROSITE" id="PS51845">
    <property type="entry name" value="PDEASE_I_2"/>
    <property type="match status" value="1"/>
</dbReference>
<evidence type="ECO:0000256" key="4">
    <source>
        <dbReference type="SAM" id="MobiDB-lite"/>
    </source>
</evidence>
<protein>
    <recommendedName>
        <fullName evidence="3">Phosphodiesterase</fullName>
        <ecNumber evidence="3">3.1.4.-</ecNumber>
    </recommendedName>
</protein>
<dbReference type="InterPro" id="IPR003607">
    <property type="entry name" value="HD/PDEase_dom"/>
</dbReference>
<dbReference type="PROSITE" id="PS00126">
    <property type="entry name" value="PDEASE_I_1"/>
    <property type="match status" value="1"/>
</dbReference>
<gene>
    <name evidence="6" type="ORF">EXIGLDRAFT_836032</name>
</gene>
<feature type="compositionally biased region" description="Pro residues" evidence="4">
    <location>
        <begin position="437"/>
        <end position="452"/>
    </location>
</feature>
<dbReference type="GO" id="GO:0004114">
    <property type="term" value="F:3',5'-cyclic-nucleotide phosphodiesterase activity"/>
    <property type="evidence" value="ECO:0007669"/>
    <property type="project" value="InterPro"/>
</dbReference>
<comment type="similarity">
    <text evidence="3">Belongs to the cyclic nucleotide phosphodiesterase family.</text>
</comment>
<evidence type="ECO:0000256" key="1">
    <source>
        <dbReference type="ARBA" id="ARBA00022723"/>
    </source>
</evidence>
<feature type="region of interest" description="Disordered" evidence="4">
    <location>
        <begin position="530"/>
        <end position="580"/>
    </location>
</feature>
<evidence type="ECO:0000313" key="7">
    <source>
        <dbReference type="Proteomes" id="UP000077266"/>
    </source>
</evidence>
<keyword evidence="7" id="KW-1185">Reference proteome</keyword>
<dbReference type="CDD" id="cd00077">
    <property type="entry name" value="HDc"/>
    <property type="match status" value="1"/>
</dbReference>
<dbReference type="EMBL" id="KV425997">
    <property type="protein sequence ID" value="KZV93032.1"/>
    <property type="molecule type" value="Genomic_DNA"/>
</dbReference>
<feature type="compositionally biased region" description="Low complexity" evidence="4">
    <location>
        <begin position="553"/>
        <end position="566"/>
    </location>
</feature>
<dbReference type="InterPro" id="IPR023174">
    <property type="entry name" value="PDEase_CS"/>
</dbReference>
<dbReference type="OrthoDB" id="546632at2759"/>
<evidence type="ECO:0000259" key="5">
    <source>
        <dbReference type="PROSITE" id="PS51845"/>
    </source>
</evidence>
<dbReference type="EC" id="3.1.4.-" evidence="3"/>
<keyword evidence="1 3" id="KW-0479">Metal-binding</keyword>
<dbReference type="Gene3D" id="1.10.1300.10">
    <property type="entry name" value="3'5'-cyclic nucleotide phosphodiesterase, catalytic domain"/>
    <property type="match status" value="1"/>
</dbReference>
<dbReference type="SUPFAM" id="SSF109604">
    <property type="entry name" value="HD-domain/PDEase-like"/>
    <property type="match status" value="1"/>
</dbReference>
<name>A0A165I804_EXIGL</name>
<dbReference type="Pfam" id="PF00233">
    <property type="entry name" value="PDEase_I"/>
    <property type="match status" value="1"/>
</dbReference>
<evidence type="ECO:0000313" key="6">
    <source>
        <dbReference type="EMBL" id="KZV93032.1"/>
    </source>
</evidence>
<dbReference type="InterPro" id="IPR036971">
    <property type="entry name" value="PDEase_catalytic_dom_sf"/>
</dbReference>